<dbReference type="GO" id="GO:0005737">
    <property type="term" value="C:cytoplasm"/>
    <property type="evidence" value="ECO:0007669"/>
    <property type="project" value="TreeGrafter"/>
</dbReference>
<feature type="chain" id="PRO_5035295764" evidence="1">
    <location>
        <begin position="21"/>
        <end position="365"/>
    </location>
</feature>
<keyword evidence="1" id="KW-0732">Signal</keyword>
<dbReference type="PANTHER" id="PTHR15032:SF4">
    <property type="entry name" value="N-ACYL-PHOSPHATIDYLETHANOLAMINE-HYDROLYZING PHOSPHOLIPASE D"/>
    <property type="match status" value="1"/>
</dbReference>
<keyword evidence="4" id="KW-1185">Reference proteome</keyword>
<dbReference type="GO" id="GO:0070290">
    <property type="term" value="F:N-acylphosphatidylethanolamine-specific phospholipase D activity"/>
    <property type="evidence" value="ECO:0007669"/>
    <property type="project" value="InterPro"/>
</dbReference>
<proteinExistence type="predicted"/>
<reference evidence="3" key="1">
    <citation type="submission" date="2021-01" db="EMBL/GenBank/DDBJ databases">
        <title>Whole genome shotgun sequence of Spirilliplanes yamanashiensis NBRC 15828.</title>
        <authorList>
            <person name="Komaki H."/>
            <person name="Tamura T."/>
        </authorList>
    </citation>
    <scope>NUCLEOTIDE SEQUENCE</scope>
    <source>
        <strain evidence="3">NBRC 15828</strain>
    </source>
</reference>
<dbReference type="SUPFAM" id="SSF56281">
    <property type="entry name" value="Metallo-hydrolase/oxidoreductase"/>
    <property type="match status" value="1"/>
</dbReference>
<gene>
    <name evidence="3" type="ORF">Sya03_10690</name>
</gene>
<evidence type="ECO:0000313" key="3">
    <source>
        <dbReference type="EMBL" id="GIJ01717.1"/>
    </source>
</evidence>
<keyword evidence="3" id="KW-0378">Hydrolase</keyword>
<dbReference type="Pfam" id="PF12706">
    <property type="entry name" value="Lactamase_B_2"/>
    <property type="match status" value="1"/>
</dbReference>
<dbReference type="InterPro" id="IPR036866">
    <property type="entry name" value="RibonucZ/Hydroxyglut_hydro"/>
</dbReference>
<evidence type="ECO:0000313" key="4">
    <source>
        <dbReference type="Proteomes" id="UP000652013"/>
    </source>
</evidence>
<name>A0A8J3Y591_9ACTN</name>
<dbReference type="AlphaFoldDB" id="A0A8J3Y591"/>
<feature type="signal peptide" evidence="1">
    <location>
        <begin position="1"/>
        <end position="20"/>
    </location>
</feature>
<sequence length="365" mass="39903">MAKRSRALLALAAGAVAVWAAREIPAQMGARASGARAERVRRSPQFSDGKFRNSVPASQVTVASAPRLIAASLADRDRRRPHAPIPVLTPDTGGDHSGLHITWYGHSTALVEIEGRTVLLDPVWSDRCSPSRLAGPKRMHEMPVALGDLPPLDAVLISHDHYDHLDMASIRALVDLQTVPFLVPLGVGAHLEAWGVPEQRIVELDWSESRTVNGVEFVATPARHFSGRGFSRDETLWTSWVIAGPTRKVFYSGDTGYFPGFAEIGAQHGPFDATLVQVGAYGDAWPDIHMTPEDGVSTHVDVRGGLMVPVHWGTFNLALHDWAEPVDRVWREAKDRGVDLAVPRPGERVDVDNPPVVDGWWRDIA</sequence>
<dbReference type="RefSeq" id="WP_203937020.1">
    <property type="nucleotide sequence ID" value="NZ_BAAAGJ010000005.1"/>
</dbReference>
<accession>A0A8J3Y591</accession>
<dbReference type="Proteomes" id="UP000652013">
    <property type="component" value="Unassembled WGS sequence"/>
</dbReference>
<comment type="caution">
    <text evidence="3">The sequence shown here is derived from an EMBL/GenBank/DDBJ whole genome shotgun (WGS) entry which is preliminary data.</text>
</comment>
<protein>
    <submittedName>
        <fullName evidence="3">Zn-dependent hydrolase</fullName>
    </submittedName>
</protein>
<evidence type="ECO:0000259" key="2">
    <source>
        <dbReference type="Pfam" id="PF12706"/>
    </source>
</evidence>
<feature type="domain" description="Metallo-beta-lactamase" evidence="2">
    <location>
        <begin position="116"/>
        <end position="312"/>
    </location>
</feature>
<dbReference type="PIRSF" id="PIRSF038896">
    <property type="entry name" value="NAPE-PLD"/>
    <property type="match status" value="1"/>
</dbReference>
<organism evidence="3 4">
    <name type="scientific">Spirilliplanes yamanashiensis</name>
    <dbReference type="NCBI Taxonomy" id="42233"/>
    <lineage>
        <taxon>Bacteria</taxon>
        <taxon>Bacillati</taxon>
        <taxon>Actinomycetota</taxon>
        <taxon>Actinomycetes</taxon>
        <taxon>Micromonosporales</taxon>
        <taxon>Micromonosporaceae</taxon>
        <taxon>Spirilliplanes</taxon>
    </lineage>
</organism>
<evidence type="ECO:0000256" key="1">
    <source>
        <dbReference type="SAM" id="SignalP"/>
    </source>
</evidence>
<dbReference type="EMBL" id="BOOY01000005">
    <property type="protein sequence ID" value="GIJ01717.1"/>
    <property type="molecule type" value="Genomic_DNA"/>
</dbReference>
<dbReference type="PANTHER" id="PTHR15032">
    <property type="entry name" value="N-ACYL-PHOSPHATIDYLETHANOLAMINE-HYDROLYZING PHOSPHOLIPASE D"/>
    <property type="match status" value="1"/>
</dbReference>
<dbReference type="InterPro" id="IPR024884">
    <property type="entry name" value="NAPE-PLD"/>
</dbReference>
<dbReference type="InterPro" id="IPR001279">
    <property type="entry name" value="Metallo-B-lactamas"/>
</dbReference>
<dbReference type="GO" id="GO:0008270">
    <property type="term" value="F:zinc ion binding"/>
    <property type="evidence" value="ECO:0007669"/>
    <property type="project" value="InterPro"/>
</dbReference>
<dbReference type="Gene3D" id="3.60.15.10">
    <property type="entry name" value="Ribonuclease Z/Hydroxyacylglutathione hydrolase-like"/>
    <property type="match status" value="1"/>
</dbReference>